<proteinExistence type="predicted"/>
<keyword evidence="1" id="KW-1133">Transmembrane helix</keyword>
<protein>
    <submittedName>
        <fullName evidence="2">Uncharacterized protein</fullName>
    </submittedName>
</protein>
<reference evidence="2 3" key="1">
    <citation type="submission" date="2018-09" db="EMBL/GenBank/DDBJ databases">
        <title>The draft genome of Acinetobacter sp. strains.</title>
        <authorList>
            <person name="Qin J."/>
            <person name="Feng Y."/>
            <person name="Zong Z."/>
        </authorList>
    </citation>
    <scope>NUCLEOTIDE SEQUENCE [LARGE SCALE GENOMIC DNA]</scope>
    <source>
        <strain evidence="2 3">WCHAc060005</strain>
    </source>
</reference>
<accession>A0ABX9U047</accession>
<comment type="caution">
    <text evidence="2">The sequence shown here is derived from an EMBL/GenBank/DDBJ whole genome shotgun (WGS) entry which is preliminary data.</text>
</comment>
<keyword evidence="1" id="KW-0472">Membrane</keyword>
<gene>
    <name evidence="2" type="ORF">D9K81_00960</name>
</gene>
<evidence type="ECO:0000313" key="2">
    <source>
        <dbReference type="EMBL" id="RLL24586.1"/>
    </source>
</evidence>
<name>A0ABX9U047_9GAMM</name>
<dbReference type="EMBL" id="RCHC01000001">
    <property type="protein sequence ID" value="RLL24586.1"/>
    <property type="molecule type" value="Genomic_DNA"/>
</dbReference>
<dbReference type="RefSeq" id="WP_120374694.1">
    <property type="nucleotide sequence ID" value="NZ_RCHC01000001.1"/>
</dbReference>
<dbReference type="Proteomes" id="UP000280271">
    <property type="component" value="Unassembled WGS sequence"/>
</dbReference>
<keyword evidence="1" id="KW-0812">Transmembrane</keyword>
<organism evidence="2 3">
    <name type="scientific">Acinetobacter chengduensis</name>
    <dbReference type="NCBI Taxonomy" id="2420890"/>
    <lineage>
        <taxon>Bacteria</taxon>
        <taxon>Pseudomonadati</taxon>
        <taxon>Pseudomonadota</taxon>
        <taxon>Gammaproteobacteria</taxon>
        <taxon>Moraxellales</taxon>
        <taxon>Moraxellaceae</taxon>
        <taxon>Acinetobacter</taxon>
    </lineage>
</organism>
<feature type="transmembrane region" description="Helical" evidence="1">
    <location>
        <begin position="115"/>
        <end position="144"/>
    </location>
</feature>
<sequence>MKGKTKKLIVLEGTVTQVRLLKEVVVAYPLGNRRYIKLKVQNYQIDIAGHMLEATLNMPQVQVGDKLSVFMADKKDHLNHVVLAIKKDQLLYLNPNLHYKSKSILGMANLKTWHWLTGFIFGGIIAMAMNILFGLIIAFCWIAITAALPALKAYLKFVYAVEEYLDHIILALALPKNVNLFHQGYRHKDQFAVVNLKHLQ</sequence>
<keyword evidence="3" id="KW-1185">Reference proteome</keyword>
<evidence type="ECO:0000313" key="3">
    <source>
        <dbReference type="Proteomes" id="UP000280271"/>
    </source>
</evidence>
<evidence type="ECO:0000256" key="1">
    <source>
        <dbReference type="SAM" id="Phobius"/>
    </source>
</evidence>